<gene>
    <name evidence="6" type="ORF">C0175_05100</name>
</gene>
<evidence type="ECO:0000259" key="5">
    <source>
        <dbReference type="PROSITE" id="PS51350"/>
    </source>
</evidence>
<accession>A0A2J6X536</accession>
<keyword evidence="3" id="KW-0963">Cytoplasm</keyword>
<evidence type="ECO:0000256" key="3">
    <source>
        <dbReference type="ARBA" id="ARBA00022490"/>
    </source>
</evidence>
<dbReference type="PANTHER" id="PTHR33705:SF2">
    <property type="entry name" value="PHOSPHOCARRIER PROTEIN NPR"/>
    <property type="match status" value="1"/>
</dbReference>
<evidence type="ECO:0000256" key="2">
    <source>
        <dbReference type="ARBA" id="ARBA00010736"/>
    </source>
</evidence>
<comment type="caution">
    <text evidence="6">The sequence shown here is derived from an EMBL/GenBank/DDBJ whole genome shotgun (WGS) entry which is preliminary data.</text>
</comment>
<dbReference type="InterPro" id="IPR050399">
    <property type="entry name" value="HPr"/>
</dbReference>
<feature type="domain" description="HPr" evidence="5">
    <location>
        <begin position="1"/>
        <end position="69"/>
    </location>
</feature>
<dbReference type="PROSITE" id="PS51350">
    <property type="entry name" value="PTS_HPR_DOM"/>
    <property type="match status" value="1"/>
</dbReference>
<dbReference type="Pfam" id="PF00381">
    <property type="entry name" value="PTS-HPr"/>
    <property type="match status" value="1"/>
</dbReference>
<reference evidence="6 7" key="1">
    <citation type="submission" date="2018-01" db="EMBL/GenBank/DDBJ databases">
        <title>Metagenomic assembled genomes from two thermal pools in the Uzon Caldera, Kamchatka, Russia.</title>
        <authorList>
            <person name="Wilkins L."/>
            <person name="Ettinger C."/>
        </authorList>
    </citation>
    <scope>NUCLEOTIDE SEQUENCE [LARGE SCALE GENOMIC DNA]</scope>
    <source>
        <strain evidence="6">ARK-10</strain>
    </source>
</reference>
<name>A0A2J6X536_9BACT</name>
<dbReference type="PRINTS" id="PR00107">
    <property type="entry name" value="PHOSPHOCPHPR"/>
</dbReference>
<dbReference type="GO" id="GO:0005737">
    <property type="term" value="C:cytoplasm"/>
    <property type="evidence" value="ECO:0007669"/>
    <property type="project" value="UniProtKB-SubCell"/>
</dbReference>
<protein>
    <submittedName>
        <fullName evidence="6">Phosphocarrier protein HPr</fullName>
    </submittedName>
</protein>
<evidence type="ECO:0000256" key="1">
    <source>
        <dbReference type="ARBA" id="ARBA00004496"/>
    </source>
</evidence>
<dbReference type="Gene3D" id="3.30.1340.10">
    <property type="entry name" value="HPr-like"/>
    <property type="match status" value="1"/>
</dbReference>
<dbReference type="InterPro" id="IPR000032">
    <property type="entry name" value="HPr-like"/>
</dbReference>
<dbReference type="GO" id="GO:0009401">
    <property type="term" value="P:phosphoenolpyruvate-dependent sugar phosphotransferase system"/>
    <property type="evidence" value="ECO:0007669"/>
    <property type="project" value="UniProtKB-KW"/>
</dbReference>
<dbReference type="PANTHER" id="PTHR33705">
    <property type="entry name" value="PHOSPHOCARRIER PROTEIN HPR"/>
    <property type="match status" value="1"/>
</dbReference>
<evidence type="ECO:0000313" key="6">
    <source>
        <dbReference type="EMBL" id="PMP81639.1"/>
    </source>
</evidence>
<proteinExistence type="inferred from homology"/>
<sequence>AVLVQTASKFKSDIKIEKDGKVVSAKSILGVLSLGAEKGSTITVTVDGVDEEEALKTIEELVNNNFGDAE</sequence>
<organism evidence="6 7">
    <name type="scientific">Caldisericum exile</name>
    <dbReference type="NCBI Taxonomy" id="693075"/>
    <lineage>
        <taxon>Bacteria</taxon>
        <taxon>Pseudomonadati</taxon>
        <taxon>Caldisericota/Cryosericota group</taxon>
        <taxon>Caldisericota</taxon>
        <taxon>Caldisericia</taxon>
        <taxon>Caldisericales</taxon>
        <taxon>Caldisericaceae</taxon>
        <taxon>Caldisericum</taxon>
    </lineage>
</organism>
<dbReference type="EMBL" id="PNIX01000297">
    <property type="protein sequence ID" value="PMP81639.1"/>
    <property type="molecule type" value="Genomic_DNA"/>
</dbReference>
<dbReference type="NCBIfam" id="TIGR01003">
    <property type="entry name" value="PTS_HPr_family"/>
    <property type="match status" value="1"/>
</dbReference>
<comment type="similarity">
    <text evidence="2">Belongs to the HPr family.</text>
</comment>
<comment type="subcellular location">
    <subcellularLocation>
        <location evidence="1">Cytoplasm</location>
    </subcellularLocation>
</comment>
<evidence type="ECO:0000256" key="4">
    <source>
        <dbReference type="ARBA" id="ARBA00022683"/>
    </source>
</evidence>
<keyword evidence="4" id="KW-0598">Phosphotransferase system</keyword>
<dbReference type="PROSITE" id="PS00589">
    <property type="entry name" value="PTS_HPR_SER"/>
    <property type="match status" value="1"/>
</dbReference>
<dbReference type="InterPro" id="IPR002114">
    <property type="entry name" value="PTS_HPr_Ser_P_site"/>
</dbReference>
<dbReference type="Proteomes" id="UP000236910">
    <property type="component" value="Unassembled WGS sequence"/>
</dbReference>
<feature type="non-terminal residue" evidence="6">
    <location>
        <position position="1"/>
    </location>
</feature>
<dbReference type="SUPFAM" id="SSF55594">
    <property type="entry name" value="HPr-like"/>
    <property type="match status" value="1"/>
</dbReference>
<evidence type="ECO:0000313" key="7">
    <source>
        <dbReference type="Proteomes" id="UP000236910"/>
    </source>
</evidence>
<dbReference type="InterPro" id="IPR035895">
    <property type="entry name" value="HPr-like_sf"/>
</dbReference>
<dbReference type="AlphaFoldDB" id="A0A2J6X536"/>